<dbReference type="PANTHER" id="PTHR42646">
    <property type="entry name" value="FLAP ENDONUCLEASE XNI"/>
    <property type="match status" value="1"/>
</dbReference>
<dbReference type="SUPFAM" id="SSF47807">
    <property type="entry name" value="5' to 3' exonuclease, C-terminal subdomain"/>
    <property type="match status" value="1"/>
</dbReference>
<evidence type="ECO:0000259" key="6">
    <source>
        <dbReference type="SMART" id="SM00475"/>
    </source>
</evidence>
<keyword evidence="2" id="KW-0378">Hydrolase</keyword>
<dbReference type="GO" id="GO:0033567">
    <property type="term" value="P:DNA replication, Okazaki fragment processing"/>
    <property type="evidence" value="ECO:0007669"/>
    <property type="project" value="InterPro"/>
</dbReference>
<dbReference type="CDD" id="cd09859">
    <property type="entry name" value="PIN_53EXO"/>
    <property type="match status" value="1"/>
</dbReference>
<feature type="non-terminal residue" evidence="7">
    <location>
        <position position="604"/>
    </location>
</feature>
<dbReference type="SMART" id="SM00279">
    <property type="entry name" value="HhH2"/>
    <property type="match status" value="1"/>
</dbReference>
<dbReference type="InterPro" id="IPR008918">
    <property type="entry name" value="HhH2"/>
</dbReference>
<reference evidence="7" key="1">
    <citation type="submission" date="2018-05" db="EMBL/GenBank/DDBJ databases">
        <authorList>
            <person name="Lanie J.A."/>
            <person name="Ng W.-L."/>
            <person name="Kazmierczak K.M."/>
            <person name="Andrzejewski T.M."/>
            <person name="Davidsen T.M."/>
            <person name="Wayne K.J."/>
            <person name="Tettelin H."/>
            <person name="Glass J.I."/>
            <person name="Rusch D."/>
            <person name="Podicherti R."/>
            <person name="Tsui H.-C.T."/>
            <person name="Winkler M.E."/>
        </authorList>
    </citation>
    <scope>NUCLEOTIDE SEQUENCE</scope>
</reference>
<dbReference type="FunFam" id="1.10.150.20:FF:000003">
    <property type="entry name" value="DNA polymerase I"/>
    <property type="match status" value="1"/>
</dbReference>
<dbReference type="SUPFAM" id="SSF88723">
    <property type="entry name" value="PIN domain-like"/>
    <property type="match status" value="1"/>
</dbReference>
<dbReference type="InterPro" id="IPR002562">
    <property type="entry name" value="3'-5'_exonuclease_dom"/>
</dbReference>
<dbReference type="InterPro" id="IPR029060">
    <property type="entry name" value="PIN-like_dom_sf"/>
</dbReference>
<name>A0A382C5Z6_9ZZZZ</name>
<evidence type="ECO:0000256" key="2">
    <source>
        <dbReference type="ARBA" id="ARBA00022801"/>
    </source>
</evidence>
<dbReference type="InterPro" id="IPR020045">
    <property type="entry name" value="DNA_polI_H3TH"/>
</dbReference>
<dbReference type="GO" id="GO:0008409">
    <property type="term" value="F:5'-3' exonuclease activity"/>
    <property type="evidence" value="ECO:0007669"/>
    <property type="project" value="InterPro"/>
</dbReference>
<feature type="domain" description="3'-5' exonuclease" evidence="5">
    <location>
        <begin position="310"/>
        <end position="500"/>
    </location>
</feature>
<evidence type="ECO:0000256" key="1">
    <source>
        <dbReference type="ARBA" id="ARBA00022722"/>
    </source>
</evidence>
<dbReference type="GO" id="GO:0003887">
    <property type="term" value="F:DNA-directed DNA polymerase activity"/>
    <property type="evidence" value="ECO:0007669"/>
    <property type="project" value="InterPro"/>
</dbReference>
<keyword evidence="4" id="KW-0238">DNA-binding</keyword>
<dbReference type="GO" id="GO:0003677">
    <property type="term" value="F:DNA binding"/>
    <property type="evidence" value="ECO:0007669"/>
    <property type="project" value="UniProtKB-KW"/>
</dbReference>
<dbReference type="InterPro" id="IPR020046">
    <property type="entry name" value="5-3_exonucl_a-hlix_arch_N"/>
</dbReference>
<dbReference type="InterPro" id="IPR036279">
    <property type="entry name" value="5-3_exonuclease_C_sf"/>
</dbReference>
<dbReference type="Gene3D" id="1.20.1060.10">
    <property type="entry name" value="Taq DNA Polymerase, Chain T, domain 4"/>
    <property type="match status" value="1"/>
</dbReference>
<dbReference type="SUPFAM" id="SSF56672">
    <property type="entry name" value="DNA/RNA polymerases"/>
    <property type="match status" value="1"/>
</dbReference>
<dbReference type="Gene3D" id="3.30.420.10">
    <property type="entry name" value="Ribonuclease H-like superfamily/Ribonuclease H"/>
    <property type="match status" value="1"/>
</dbReference>
<evidence type="ECO:0000313" key="7">
    <source>
        <dbReference type="EMBL" id="SVB21528.1"/>
    </source>
</evidence>
<dbReference type="InterPro" id="IPR002421">
    <property type="entry name" value="5-3_exonuclease"/>
</dbReference>
<keyword evidence="3" id="KW-0269">Exonuclease</keyword>
<dbReference type="Pfam" id="PF01612">
    <property type="entry name" value="DNA_pol_A_exo1"/>
    <property type="match status" value="1"/>
</dbReference>
<dbReference type="InterPro" id="IPR038969">
    <property type="entry name" value="FEN"/>
</dbReference>
<organism evidence="7">
    <name type="scientific">marine metagenome</name>
    <dbReference type="NCBI Taxonomy" id="408172"/>
    <lineage>
        <taxon>unclassified sequences</taxon>
        <taxon>metagenomes</taxon>
        <taxon>ecological metagenomes</taxon>
    </lineage>
</organism>
<gene>
    <name evidence="7" type="ORF">METZ01_LOCUS174382</name>
</gene>
<dbReference type="CDD" id="cd06139">
    <property type="entry name" value="DNA_polA_I_Ecoli_like_exo"/>
    <property type="match status" value="1"/>
</dbReference>
<dbReference type="SMART" id="SM00475">
    <property type="entry name" value="53EXOc"/>
    <property type="match status" value="1"/>
</dbReference>
<sequence length="604" mass="68717">MDKQNRLILIDGSGYIFRAYYALPPMSRKDGTPVNAVFGFTNMLVKLIEDYSNEKLIVIFDAARENFRNKIYPQYKANRGETPEDLIPQFDLIKKSVQAFNIPQLELEGFEADDIIATYTNLAQKLNIPSLIVSSDKDLMQLVNDDVEMLDPMKNKRIGINEVVEKFGVKPDKVIQIQALTGDKIDNIPGAPGIGPKTATELIKQFGDVEGLIKNVNDIKQEKRKKTIQDSKEDIRISLKLVKLDKNVKLPISIEKIIPYKKIQNSSEDINKFLLEQGFKAIIQRLENNSFIKKNIGEVVNIKAMTKTKYITITSIDKFNSIIAEISKIGICAIDTETDSLDIEKANLVGISLCYNENFAYYIPINHKEFLSKTKLQEQIPEQKILTSIKSICSNTSILKVGQNIKYDMRVLKKYGIEFNAIADTMLMSYALDNGITRHGMDDLAFLHFNHSTIKFKDVVGSGKKQISFDYVNLEEATEYAAEDALITFKLFNFLKERLVKEKSSYVYEKIDKPLIHVLCLMEDCGIKIDHKHLKQLSLEFQNQSEKLEKKIFNITKKNFNIGSPKQLGETLFIDMKMKGGKKTKTGTYSTDSSILEDLAHRGH</sequence>
<dbReference type="Gene3D" id="1.10.150.20">
    <property type="entry name" value="5' to 3' exonuclease, C-terminal subdomain"/>
    <property type="match status" value="1"/>
</dbReference>
<evidence type="ECO:0000259" key="5">
    <source>
        <dbReference type="SMART" id="SM00474"/>
    </source>
</evidence>
<evidence type="ECO:0008006" key="8">
    <source>
        <dbReference type="Google" id="ProtNLM"/>
    </source>
</evidence>
<feature type="domain" description="5'-3' exonuclease" evidence="6">
    <location>
        <begin position="5"/>
        <end position="259"/>
    </location>
</feature>
<dbReference type="Pfam" id="PF00476">
    <property type="entry name" value="DNA_pol_A"/>
    <property type="match status" value="1"/>
</dbReference>
<accession>A0A382C5Z6</accession>
<dbReference type="SMART" id="SM00474">
    <property type="entry name" value="35EXOc"/>
    <property type="match status" value="1"/>
</dbReference>
<dbReference type="Gene3D" id="3.40.50.1010">
    <property type="entry name" value="5'-nuclease"/>
    <property type="match status" value="1"/>
</dbReference>
<dbReference type="CDD" id="cd09898">
    <property type="entry name" value="H3TH_53EXO"/>
    <property type="match status" value="1"/>
</dbReference>
<dbReference type="Pfam" id="PF01367">
    <property type="entry name" value="5_3_exonuc"/>
    <property type="match status" value="1"/>
</dbReference>
<dbReference type="GO" id="GO:0017108">
    <property type="term" value="F:5'-flap endonuclease activity"/>
    <property type="evidence" value="ECO:0007669"/>
    <property type="project" value="InterPro"/>
</dbReference>
<proteinExistence type="predicted"/>
<dbReference type="AlphaFoldDB" id="A0A382C5Z6"/>
<dbReference type="InterPro" id="IPR001098">
    <property type="entry name" value="DNA-dir_DNA_pol_A_palm_dom"/>
</dbReference>
<dbReference type="InterPro" id="IPR036397">
    <property type="entry name" value="RNaseH_sf"/>
</dbReference>
<dbReference type="FunFam" id="3.40.50.1010:FF:000001">
    <property type="entry name" value="DNA polymerase I"/>
    <property type="match status" value="1"/>
</dbReference>
<protein>
    <recommendedName>
        <fullName evidence="8">5'-3' exonuclease domain-containing protein</fullName>
    </recommendedName>
</protein>
<dbReference type="PANTHER" id="PTHR42646:SF2">
    <property type="entry name" value="5'-3' EXONUCLEASE FAMILY PROTEIN"/>
    <property type="match status" value="1"/>
</dbReference>
<evidence type="ECO:0000256" key="4">
    <source>
        <dbReference type="ARBA" id="ARBA00023125"/>
    </source>
</evidence>
<dbReference type="InterPro" id="IPR012337">
    <property type="entry name" value="RNaseH-like_sf"/>
</dbReference>
<evidence type="ECO:0000256" key="3">
    <source>
        <dbReference type="ARBA" id="ARBA00022839"/>
    </source>
</evidence>
<dbReference type="GO" id="GO:0008408">
    <property type="term" value="F:3'-5' exonuclease activity"/>
    <property type="evidence" value="ECO:0007669"/>
    <property type="project" value="InterPro"/>
</dbReference>
<dbReference type="InterPro" id="IPR043502">
    <property type="entry name" value="DNA/RNA_pol_sf"/>
</dbReference>
<dbReference type="EMBL" id="UINC01032981">
    <property type="protein sequence ID" value="SVB21528.1"/>
    <property type="molecule type" value="Genomic_DNA"/>
</dbReference>
<dbReference type="Pfam" id="PF02739">
    <property type="entry name" value="5_3_exonuc_N"/>
    <property type="match status" value="1"/>
</dbReference>
<dbReference type="SUPFAM" id="SSF53098">
    <property type="entry name" value="Ribonuclease H-like"/>
    <property type="match status" value="1"/>
</dbReference>
<keyword evidence="1" id="KW-0540">Nuclease</keyword>